<evidence type="ECO:0000313" key="2">
    <source>
        <dbReference type="Proteomes" id="UP001596022"/>
    </source>
</evidence>
<dbReference type="EMBL" id="JBHSFW010000001">
    <property type="protein sequence ID" value="MFC4618239.1"/>
    <property type="molecule type" value="Genomic_DNA"/>
</dbReference>
<gene>
    <name evidence="1" type="ORF">ACFO4N_05790</name>
</gene>
<protein>
    <submittedName>
        <fullName evidence="1">Uncharacterized protein</fullName>
    </submittedName>
</protein>
<dbReference type="Proteomes" id="UP001596022">
    <property type="component" value="Unassembled WGS sequence"/>
</dbReference>
<reference evidence="2" key="1">
    <citation type="journal article" date="2019" name="Int. J. Syst. Evol. Microbiol.">
        <title>The Global Catalogue of Microorganisms (GCM) 10K type strain sequencing project: providing services to taxonomists for standard genome sequencing and annotation.</title>
        <authorList>
            <consortium name="The Broad Institute Genomics Platform"/>
            <consortium name="The Broad Institute Genome Sequencing Center for Infectious Disease"/>
            <person name="Wu L."/>
            <person name="Ma J."/>
        </authorList>
    </citation>
    <scope>NUCLEOTIDE SEQUENCE [LARGE SCALE GENOMIC DNA]</scope>
    <source>
        <strain evidence="2">CGMCC 1.16306</strain>
    </source>
</reference>
<evidence type="ECO:0000313" key="1">
    <source>
        <dbReference type="EMBL" id="MFC4618239.1"/>
    </source>
</evidence>
<accession>A0ABV9GIY4</accession>
<keyword evidence="2" id="KW-1185">Reference proteome</keyword>
<sequence>MSFKNAFFYGDRCRTALDNQTEMSVGKNRGRIETIGYMPWSFSPSKSGCFDHGTPAMVTFTFKIQLF</sequence>
<proteinExistence type="predicted"/>
<comment type="caution">
    <text evidence="1">The sequence shown here is derived from an EMBL/GenBank/DDBJ whole genome shotgun (WGS) entry which is preliminary data.</text>
</comment>
<name>A0ABV9GIY4_9BACL</name>
<organism evidence="1 2">
    <name type="scientific">Camelliibacillus cellulosilyticus</name>
    <dbReference type="NCBI Taxonomy" id="2174486"/>
    <lineage>
        <taxon>Bacteria</taxon>
        <taxon>Bacillati</taxon>
        <taxon>Bacillota</taxon>
        <taxon>Bacilli</taxon>
        <taxon>Bacillales</taxon>
        <taxon>Sporolactobacillaceae</taxon>
        <taxon>Camelliibacillus</taxon>
    </lineage>
</organism>